<organism evidence="2 3">
    <name type="scientific">Cephalotus follicularis</name>
    <name type="common">Albany pitcher plant</name>
    <dbReference type="NCBI Taxonomy" id="3775"/>
    <lineage>
        <taxon>Eukaryota</taxon>
        <taxon>Viridiplantae</taxon>
        <taxon>Streptophyta</taxon>
        <taxon>Embryophyta</taxon>
        <taxon>Tracheophyta</taxon>
        <taxon>Spermatophyta</taxon>
        <taxon>Magnoliopsida</taxon>
        <taxon>eudicotyledons</taxon>
        <taxon>Gunneridae</taxon>
        <taxon>Pentapetalae</taxon>
        <taxon>rosids</taxon>
        <taxon>fabids</taxon>
        <taxon>Oxalidales</taxon>
        <taxon>Cephalotaceae</taxon>
        <taxon>Cephalotus</taxon>
    </lineage>
</organism>
<dbReference type="EMBL" id="BDDD01000267">
    <property type="protein sequence ID" value="GAV62651.1"/>
    <property type="molecule type" value="Genomic_DNA"/>
</dbReference>
<dbReference type="AlphaFoldDB" id="A0A1Q3B3R0"/>
<name>A0A1Q3B3R0_CEPFO</name>
<gene>
    <name evidence="2" type="ORF">CFOL_v3_06174</name>
</gene>
<feature type="region of interest" description="Disordered" evidence="1">
    <location>
        <begin position="147"/>
        <end position="171"/>
    </location>
</feature>
<evidence type="ECO:0000256" key="1">
    <source>
        <dbReference type="SAM" id="MobiDB-lite"/>
    </source>
</evidence>
<dbReference type="PANTHER" id="PTHR11439:SF487">
    <property type="entry name" value="RNA-DIRECTED DNA POLYMERASE"/>
    <property type="match status" value="1"/>
</dbReference>
<accession>A0A1Q3B3R0</accession>
<evidence type="ECO:0008006" key="4">
    <source>
        <dbReference type="Google" id="ProtNLM"/>
    </source>
</evidence>
<evidence type="ECO:0000313" key="2">
    <source>
        <dbReference type="EMBL" id="GAV62651.1"/>
    </source>
</evidence>
<comment type="caution">
    <text evidence="2">The sequence shown here is derived from an EMBL/GenBank/DDBJ whole genome shotgun (WGS) entry which is preliminary data.</text>
</comment>
<dbReference type="PANTHER" id="PTHR11439">
    <property type="entry name" value="GAG-POL-RELATED RETROTRANSPOSON"/>
    <property type="match status" value="1"/>
</dbReference>
<reference evidence="3" key="1">
    <citation type="submission" date="2016-04" db="EMBL/GenBank/DDBJ databases">
        <title>Cephalotus genome sequencing.</title>
        <authorList>
            <person name="Fukushima K."/>
            <person name="Hasebe M."/>
            <person name="Fang X."/>
        </authorList>
    </citation>
    <scope>NUCLEOTIDE SEQUENCE [LARGE SCALE GENOMIC DNA]</scope>
    <source>
        <strain evidence="3">cv. St1</strain>
    </source>
</reference>
<sequence length="171" mass="19301">MEQNLHLSDFIDTILSDLAPYHRLMGCLIYLTVTRPNIVHTINILRQKKQTPISRSSVETEYRTMAVATCEITWLSFLLQDIGLPLPKCVSLHYDNQVALHIAANPVYHERTKHIEIDCHVVREKIQQGLLCTKKIASANQIADSFTKSHRHSGPSIGKGSRRNGTFSVQG</sequence>
<dbReference type="OrthoDB" id="414945at2759"/>
<evidence type="ECO:0000313" key="3">
    <source>
        <dbReference type="Proteomes" id="UP000187406"/>
    </source>
</evidence>
<dbReference type="Proteomes" id="UP000187406">
    <property type="component" value="Unassembled WGS sequence"/>
</dbReference>
<dbReference type="SUPFAM" id="SSF56672">
    <property type="entry name" value="DNA/RNA polymerases"/>
    <property type="match status" value="1"/>
</dbReference>
<dbReference type="InterPro" id="IPR043502">
    <property type="entry name" value="DNA/RNA_pol_sf"/>
</dbReference>
<dbReference type="InParanoid" id="A0A1Q3B3R0"/>
<protein>
    <recommendedName>
        <fullName evidence="4">RVT_2 domain-containing protein</fullName>
    </recommendedName>
</protein>
<dbReference type="STRING" id="3775.A0A1Q3B3R0"/>
<proteinExistence type="predicted"/>
<dbReference type="CDD" id="cd09272">
    <property type="entry name" value="RNase_HI_RT_Ty1"/>
    <property type="match status" value="1"/>
</dbReference>
<keyword evidence="3" id="KW-1185">Reference proteome</keyword>